<evidence type="ECO:0000256" key="1">
    <source>
        <dbReference type="ARBA" id="ARBA00022679"/>
    </source>
</evidence>
<evidence type="ECO:0000313" key="10">
    <source>
        <dbReference type="Proteomes" id="UP000005801"/>
    </source>
</evidence>
<dbReference type="PANTHER" id="PTHR43289:SF6">
    <property type="entry name" value="SERINE_THREONINE-PROTEIN KINASE NEKL-3"/>
    <property type="match status" value="1"/>
</dbReference>
<evidence type="ECO:0000256" key="7">
    <source>
        <dbReference type="SAM" id="Phobius"/>
    </source>
</evidence>
<feature type="compositionally biased region" description="Basic and acidic residues" evidence="6">
    <location>
        <begin position="362"/>
        <end position="374"/>
    </location>
</feature>
<keyword evidence="10" id="KW-1185">Reference proteome</keyword>
<dbReference type="AlphaFoldDB" id="A6G3T6"/>
<dbReference type="GO" id="GO:0004674">
    <property type="term" value="F:protein serine/threonine kinase activity"/>
    <property type="evidence" value="ECO:0007669"/>
    <property type="project" value="TreeGrafter"/>
</dbReference>
<evidence type="ECO:0000256" key="5">
    <source>
        <dbReference type="PROSITE-ProRule" id="PRU10141"/>
    </source>
</evidence>
<dbReference type="Gene3D" id="1.10.510.10">
    <property type="entry name" value="Transferase(Phosphotransferase) domain 1"/>
    <property type="match status" value="1"/>
</dbReference>
<proteinExistence type="predicted"/>
<dbReference type="PROSITE" id="PS50011">
    <property type="entry name" value="PROTEIN_KINASE_DOM"/>
    <property type="match status" value="1"/>
</dbReference>
<feature type="compositionally biased region" description="Low complexity" evidence="6">
    <location>
        <begin position="317"/>
        <end position="348"/>
    </location>
</feature>
<comment type="caution">
    <text evidence="9">The sequence shown here is derived from an EMBL/GenBank/DDBJ whole genome shotgun (WGS) entry which is preliminary data.</text>
</comment>
<dbReference type="PANTHER" id="PTHR43289">
    <property type="entry name" value="MITOGEN-ACTIVATED PROTEIN KINASE KINASE KINASE 20-RELATED"/>
    <property type="match status" value="1"/>
</dbReference>
<keyword evidence="4 5" id="KW-0067">ATP-binding</keyword>
<dbReference type="STRING" id="391625.PPSIR1_35142"/>
<dbReference type="InterPro" id="IPR000719">
    <property type="entry name" value="Prot_kinase_dom"/>
</dbReference>
<protein>
    <submittedName>
        <fullName evidence="9">Serine/threonine kinase PKN11</fullName>
    </submittedName>
</protein>
<dbReference type="RefSeq" id="WP_006971385.1">
    <property type="nucleotide sequence ID" value="NZ_ABCS01000019.1"/>
</dbReference>
<dbReference type="eggNOG" id="COG0515">
    <property type="taxonomic scope" value="Bacteria"/>
</dbReference>
<feature type="compositionally biased region" description="Polar residues" evidence="6">
    <location>
        <begin position="304"/>
        <end position="316"/>
    </location>
</feature>
<dbReference type="InterPro" id="IPR017441">
    <property type="entry name" value="Protein_kinase_ATP_BS"/>
</dbReference>
<feature type="transmembrane region" description="Helical" evidence="7">
    <location>
        <begin position="419"/>
        <end position="438"/>
    </location>
</feature>
<feature type="compositionally biased region" description="Polar residues" evidence="6">
    <location>
        <begin position="396"/>
        <end position="409"/>
    </location>
</feature>
<evidence type="ECO:0000256" key="4">
    <source>
        <dbReference type="ARBA" id="ARBA00022840"/>
    </source>
</evidence>
<name>A6G3T6_9BACT</name>
<feature type="binding site" evidence="5">
    <location>
        <position position="39"/>
    </location>
    <ligand>
        <name>ATP</name>
        <dbReference type="ChEBI" id="CHEBI:30616"/>
    </ligand>
</feature>
<evidence type="ECO:0000256" key="6">
    <source>
        <dbReference type="SAM" id="MobiDB-lite"/>
    </source>
</evidence>
<evidence type="ECO:0000259" key="8">
    <source>
        <dbReference type="PROSITE" id="PS50011"/>
    </source>
</evidence>
<keyword evidence="7" id="KW-0812">Transmembrane</keyword>
<accession>A6G3T6</accession>
<feature type="region of interest" description="Disordered" evidence="6">
    <location>
        <begin position="362"/>
        <end position="416"/>
    </location>
</feature>
<keyword evidence="7" id="KW-1133">Transmembrane helix</keyword>
<dbReference type="InterPro" id="IPR011009">
    <property type="entry name" value="Kinase-like_dom_sf"/>
</dbReference>
<dbReference type="CDD" id="cd14014">
    <property type="entry name" value="STKc_PknB_like"/>
    <property type="match status" value="1"/>
</dbReference>
<organism evidence="9 10">
    <name type="scientific">Plesiocystis pacifica SIR-1</name>
    <dbReference type="NCBI Taxonomy" id="391625"/>
    <lineage>
        <taxon>Bacteria</taxon>
        <taxon>Pseudomonadati</taxon>
        <taxon>Myxococcota</taxon>
        <taxon>Polyangia</taxon>
        <taxon>Nannocystales</taxon>
        <taxon>Nannocystaceae</taxon>
        <taxon>Plesiocystis</taxon>
    </lineage>
</organism>
<keyword evidence="7" id="KW-0472">Membrane</keyword>
<dbReference type="InterPro" id="IPR008266">
    <property type="entry name" value="Tyr_kinase_AS"/>
</dbReference>
<evidence type="ECO:0000313" key="9">
    <source>
        <dbReference type="EMBL" id="EDM79473.1"/>
    </source>
</evidence>
<dbReference type="PROSITE" id="PS00107">
    <property type="entry name" value="PROTEIN_KINASE_ATP"/>
    <property type="match status" value="1"/>
</dbReference>
<feature type="region of interest" description="Disordered" evidence="6">
    <location>
        <begin position="301"/>
        <end position="348"/>
    </location>
</feature>
<dbReference type="Pfam" id="PF00069">
    <property type="entry name" value="Pkinase"/>
    <property type="match status" value="1"/>
</dbReference>
<feature type="domain" description="Protein kinase" evidence="8">
    <location>
        <begin position="7"/>
        <end position="274"/>
    </location>
</feature>
<sequence>MTRVGGYTLLRKLGEGGMGEVWLGRRSTTIGAAKIVAIKMLGARHADSEPLRQMFVQEARLSMGLTHANIVQVFDVIAEGSTCCMVMEWVDGLDLARLTARLRAQGGRLNVGLVAHVVAKLLRALDYAHSVDHRGTKGQIIHRDVSPQNVMLSVEGGVKLMDFGIARLSSDETSGGHIRGKPRYMPPEQLRGNAREPTIDLFAVGAILHELLDNKKFRSEAADDGELYGMILAGRIPPLDNANVPPELDALRVALLAADPGQRVQSAREALALLDRWPGLRDLSFELEALVRQFVESDALPQGTEPTQAAHSSSAMVGTEEVTETGVDVGEPSPARPHSGPSSAASSGLALSELSVDLHTRTGERTATEADRAAPRGRATTKPSREPSAANASDEGPTQLSHLSQTRSPSPKRAGPPPWTVASLLVVGFLGLLVVFFVRWNQEARERAAKEAETPTVEVGDGAWSTCSPSETVEDCNQLCARAGSRCIKGGCPLEPGCTTPGCEGATQLFGVTDQVCRDPGSGQSQLTDCDSPVRSSLNGELRCCCQAPD</sequence>
<keyword evidence="1" id="KW-0808">Transferase</keyword>
<gene>
    <name evidence="9" type="ORF">PPSIR1_35142</name>
</gene>
<keyword evidence="2 5" id="KW-0547">Nucleotide-binding</keyword>
<dbReference type="PROSITE" id="PS00109">
    <property type="entry name" value="PROTEIN_KINASE_TYR"/>
    <property type="match status" value="1"/>
</dbReference>
<evidence type="ECO:0000256" key="2">
    <source>
        <dbReference type="ARBA" id="ARBA00022741"/>
    </source>
</evidence>
<dbReference type="OrthoDB" id="9801841at2"/>
<keyword evidence="3 9" id="KW-0418">Kinase</keyword>
<dbReference type="SUPFAM" id="SSF56112">
    <property type="entry name" value="Protein kinase-like (PK-like)"/>
    <property type="match status" value="1"/>
</dbReference>
<reference evidence="9 10" key="1">
    <citation type="submission" date="2007-06" db="EMBL/GenBank/DDBJ databases">
        <authorList>
            <person name="Shimkets L."/>
            <person name="Ferriera S."/>
            <person name="Johnson J."/>
            <person name="Kravitz S."/>
            <person name="Beeson K."/>
            <person name="Sutton G."/>
            <person name="Rogers Y.-H."/>
            <person name="Friedman R."/>
            <person name="Frazier M."/>
            <person name="Venter J.C."/>
        </authorList>
    </citation>
    <scope>NUCLEOTIDE SEQUENCE [LARGE SCALE GENOMIC DNA]</scope>
    <source>
        <strain evidence="9 10">SIR-1</strain>
    </source>
</reference>
<dbReference type="Proteomes" id="UP000005801">
    <property type="component" value="Unassembled WGS sequence"/>
</dbReference>
<evidence type="ECO:0000256" key="3">
    <source>
        <dbReference type="ARBA" id="ARBA00022777"/>
    </source>
</evidence>
<dbReference type="EMBL" id="ABCS01000019">
    <property type="protein sequence ID" value="EDM79473.1"/>
    <property type="molecule type" value="Genomic_DNA"/>
</dbReference>
<dbReference type="Gene3D" id="3.30.200.20">
    <property type="entry name" value="Phosphorylase Kinase, domain 1"/>
    <property type="match status" value="1"/>
</dbReference>
<dbReference type="GO" id="GO:0005524">
    <property type="term" value="F:ATP binding"/>
    <property type="evidence" value="ECO:0007669"/>
    <property type="project" value="UniProtKB-UniRule"/>
</dbReference>